<dbReference type="EMBL" id="UAVY01000001">
    <property type="protein sequence ID" value="SQB21140.1"/>
    <property type="molecule type" value="Genomic_DNA"/>
</dbReference>
<dbReference type="Proteomes" id="UP000251584">
    <property type="component" value="Unassembled WGS sequence"/>
</dbReference>
<organism evidence="1 2">
    <name type="scientific">Citrobacter koseri</name>
    <name type="common">Citrobacter diversus</name>
    <dbReference type="NCBI Taxonomy" id="545"/>
    <lineage>
        <taxon>Bacteria</taxon>
        <taxon>Pseudomonadati</taxon>
        <taxon>Pseudomonadota</taxon>
        <taxon>Gammaproteobacteria</taxon>
        <taxon>Enterobacterales</taxon>
        <taxon>Enterobacteriaceae</taxon>
        <taxon>Citrobacter</taxon>
    </lineage>
</organism>
<sequence>MILINDGVVKVPHLLMSTAENGKQVPWVQPHEPPVGDIHSGYWEIAKRRHVRRRKPRERHCA</sequence>
<evidence type="ECO:0000313" key="1">
    <source>
        <dbReference type="EMBL" id="SQB21140.1"/>
    </source>
</evidence>
<accession>A0A2X2X4R5</accession>
<protein>
    <submittedName>
        <fullName evidence="1">Penicillin-binding protein 2</fullName>
    </submittedName>
</protein>
<proteinExistence type="predicted"/>
<dbReference type="AlphaFoldDB" id="A0A2X2X4R5"/>
<evidence type="ECO:0000313" key="2">
    <source>
        <dbReference type="Proteomes" id="UP000251584"/>
    </source>
</evidence>
<name>A0A2X2X4R5_CITKO</name>
<gene>
    <name evidence="1" type="ORF">NCTC10786_00564</name>
</gene>
<reference evidence="1 2" key="1">
    <citation type="submission" date="2018-06" db="EMBL/GenBank/DDBJ databases">
        <authorList>
            <consortium name="Pathogen Informatics"/>
            <person name="Doyle S."/>
        </authorList>
    </citation>
    <scope>NUCLEOTIDE SEQUENCE [LARGE SCALE GENOMIC DNA]</scope>
    <source>
        <strain evidence="1 2">NCTC10786</strain>
    </source>
</reference>